<evidence type="ECO:0000313" key="5">
    <source>
        <dbReference type="Proteomes" id="UP000011682"/>
    </source>
</evidence>
<dbReference type="Proteomes" id="UP000011682">
    <property type="component" value="Unassembled WGS sequence"/>
</dbReference>
<dbReference type="Gene3D" id="3.90.1170.50">
    <property type="entry name" value="Aldehyde oxidase/xanthine dehydrogenase, a/b hammerhead"/>
    <property type="match status" value="1"/>
</dbReference>
<name>S9P861_CYSF2</name>
<dbReference type="EMBL" id="ANAH02000017">
    <property type="protein sequence ID" value="EPX59336.1"/>
    <property type="molecule type" value="Genomic_DNA"/>
</dbReference>
<dbReference type="AlphaFoldDB" id="S9P861"/>
<evidence type="ECO:0000256" key="1">
    <source>
        <dbReference type="ARBA" id="ARBA00022505"/>
    </source>
</evidence>
<organism evidence="4 5">
    <name type="scientific">Cystobacter fuscus (strain ATCC 25194 / DSM 2262 / NBRC 100088 / M29)</name>
    <dbReference type="NCBI Taxonomy" id="1242864"/>
    <lineage>
        <taxon>Bacteria</taxon>
        <taxon>Pseudomonadati</taxon>
        <taxon>Myxococcota</taxon>
        <taxon>Myxococcia</taxon>
        <taxon>Myxococcales</taxon>
        <taxon>Cystobacterineae</taxon>
        <taxon>Archangiaceae</taxon>
        <taxon>Cystobacter</taxon>
    </lineage>
</organism>
<dbReference type="RefSeq" id="WP_002628919.1">
    <property type="nucleotide sequence ID" value="NZ_ANAH02000017.1"/>
</dbReference>
<keyword evidence="5" id="KW-1185">Reference proteome</keyword>
<keyword evidence="2" id="KW-0560">Oxidoreductase</keyword>
<dbReference type="Gene3D" id="3.30.365.10">
    <property type="entry name" value="Aldehyde oxidase/xanthine dehydrogenase, molybdopterin binding domain"/>
    <property type="match status" value="4"/>
</dbReference>
<evidence type="ECO:0000259" key="3">
    <source>
        <dbReference type="SMART" id="SM01008"/>
    </source>
</evidence>
<dbReference type="SUPFAM" id="SSF54665">
    <property type="entry name" value="CO dehydrogenase molybdoprotein N-domain-like"/>
    <property type="match status" value="1"/>
</dbReference>
<proteinExistence type="predicted"/>
<sequence>MKTPPVVPPSDGPPTTRIEGVAKVTGRADYTADAVPPNLAHAVLVGATIAHGTIATLDTTEARSMPGVLTVLTHLNAPRLDKAAVFPLGAAGSRRPPLQDEQVRYRGQYVAAVIAESLEAARHAASRVRVTYRETPPAATLGAGEARRVACLGLLSKALSGDSHRGDPDAALASAPLTLDAVYTTPREFHVAMEPHATLAWWDDAEHLTVREGSQWVDGAQDVLAVWFDLKREHVRVLSAFVGGGFGSRLSLYPHAGIAAMAARVVRRPVKLVLARSQVFHSVGNRPATRQRLRLGAQATGRLSAIIHETTNESDRDSHYAEQGSRASESAYAVANYRAENSIVSLDIPVPGWMRAPGEAPGSFAIESAMDELAAQARIDPLQLRLLNHADSDPHSGKPWSSRRLKEAYAAGAEAIGWSLRALEPRSRREGHEWVGLGMATAAYPTRHAPSEARVGISRDGGVYVESRGVDIGQGSYTALALIAAEVLGLPPSRIDVRLGDTRHPRSAFAGGSMLSSSLGLAVHGAASTLRDRLFELARRQPASPLHRRRREELSVREGRVVLGADPAVGVDFAALVSGSGQEQLDAIHRTHPTLISRLSGPKAFTTMAAVRTQAAGDSSCYSWGAQFVEVAVDEELGTVRVRRMVGAFDCGRILNPQAARSQLLGGMTMGLGMALTEAGHVDPRTALVVNGDLGEYLVPVQADVPEIEILFVGEPDPSTAPLGIKSVGEIGITGVAAAIANAVYNATGRRLRDLPLDLRANSLHS</sequence>
<dbReference type="Pfam" id="PF01315">
    <property type="entry name" value="Ald_Xan_dh_C"/>
    <property type="match status" value="1"/>
</dbReference>
<gene>
    <name evidence="4" type="ORF">D187_002826</name>
</gene>
<dbReference type="eggNOG" id="COG1529">
    <property type="taxonomic scope" value="Bacteria"/>
</dbReference>
<dbReference type="InterPro" id="IPR016208">
    <property type="entry name" value="Ald_Oxase/xanthine_DH-like"/>
</dbReference>
<dbReference type="InterPro" id="IPR037165">
    <property type="entry name" value="AldOxase/xan_DH_Mopterin-bd_sf"/>
</dbReference>
<accession>S9P861</accession>
<reference evidence="4" key="1">
    <citation type="submission" date="2013-05" db="EMBL/GenBank/DDBJ databases">
        <title>Genome assembly of Cystobacter fuscus DSM 2262.</title>
        <authorList>
            <person name="Sharma G."/>
            <person name="Khatri I."/>
            <person name="Kaur C."/>
            <person name="Mayilraj S."/>
            <person name="Subramanian S."/>
        </authorList>
    </citation>
    <scope>NUCLEOTIDE SEQUENCE [LARGE SCALE GENOMIC DNA]</scope>
    <source>
        <strain evidence="4">DSM 2262</strain>
    </source>
</reference>
<comment type="caution">
    <text evidence="4">The sequence shown here is derived from an EMBL/GenBank/DDBJ whole genome shotgun (WGS) entry which is preliminary data.</text>
</comment>
<dbReference type="GO" id="GO:0005506">
    <property type="term" value="F:iron ion binding"/>
    <property type="evidence" value="ECO:0007669"/>
    <property type="project" value="InterPro"/>
</dbReference>
<dbReference type="InterPro" id="IPR046867">
    <property type="entry name" value="AldOxase/xan_DH_MoCoBD2"/>
</dbReference>
<evidence type="ECO:0000313" key="4">
    <source>
        <dbReference type="EMBL" id="EPX59336.1"/>
    </source>
</evidence>
<dbReference type="PANTHER" id="PTHR11908:SF132">
    <property type="entry name" value="ALDEHYDE OXIDASE 1-RELATED"/>
    <property type="match status" value="1"/>
</dbReference>
<dbReference type="SMART" id="SM01008">
    <property type="entry name" value="Ald_Xan_dh_C"/>
    <property type="match status" value="1"/>
</dbReference>
<dbReference type="InterPro" id="IPR008274">
    <property type="entry name" value="AldOxase/xan_DH_MoCoBD1"/>
</dbReference>
<protein>
    <submittedName>
        <fullName evidence="4">Periplasmic aromatic aldehyde oxidoreductase, molybdenum binding subunit YagR</fullName>
    </submittedName>
</protein>
<feature type="domain" description="Aldehyde oxidase/xanthine dehydrogenase a/b hammerhead" evidence="3">
    <location>
        <begin position="25"/>
        <end position="136"/>
    </location>
</feature>
<dbReference type="OrthoDB" id="8428274at2"/>
<dbReference type="Pfam" id="PF02738">
    <property type="entry name" value="MoCoBD_1"/>
    <property type="match status" value="1"/>
</dbReference>
<dbReference type="InterPro" id="IPR000674">
    <property type="entry name" value="Ald_Oxase/Xan_DH_a/b"/>
</dbReference>
<dbReference type="SUPFAM" id="SSF56003">
    <property type="entry name" value="Molybdenum cofactor-binding domain"/>
    <property type="match status" value="1"/>
</dbReference>
<dbReference type="PANTHER" id="PTHR11908">
    <property type="entry name" value="XANTHINE DEHYDROGENASE"/>
    <property type="match status" value="1"/>
</dbReference>
<dbReference type="GO" id="GO:0016491">
    <property type="term" value="F:oxidoreductase activity"/>
    <property type="evidence" value="ECO:0007669"/>
    <property type="project" value="UniProtKB-KW"/>
</dbReference>
<evidence type="ECO:0000256" key="2">
    <source>
        <dbReference type="ARBA" id="ARBA00023002"/>
    </source>
</evidence>
<keyword evidence="1" id="KW-0500">Molybdenum</keyword>
<dbReference type="InterPro" id="IPR036856">
    <property type="entry name" value="Ald_Oxase/Xan_DH_a/b_sf"/>
</dbReference>
<dbReference type="Pfam" id="PF20256">
    <property type="entry name" value="MoCoBD_2"/>
    <property type="match status" value="1"/>
</dbReference>